<comment type="caution">
    <text evidence="1">The sequence shown here is derived from an EMBL/GenBank/DDBJ whole genome shotgun (WGS) entry which is preliminary data.</text>
</comment>
<accession>A0A7X0YLY2</accession>
<dbReference type="EMBL" id="JAARXI010000003">
    <property type="protein sequence ID" value="MBC2116356.1"/>
    <property type="molecule type" value="Genomic_DNA"/>
</dbReference>
<dbReference type="AlphaFoldDB" id="A0A7X0YLY2"/>
<evidence type="ECO:0000313" key="1">
    <source>
        <dbReference type="EMBL" id="MBC2116356.1"/>
    </source>
</evidence>
<organism evidence="1 2">
    <name type="scientific">Listeria booriae</name>
    <dbReference type="NCBI Taxonomy" id="1552123"/>
    <lineage>
        <taxon>Bacteria</taxon>
        <taxon>Bacillati</taxon>
        <taxon>Bacillota</taxon>
        <taxon>Bacilli</taxon>
        <taxon>Bacillales</taxon>
        <taxon>Listeriaceae</taxon>
        <taxon>Listeria</taxon>
    </lineage>
</organism>
<reference evidence="1 2" key="1">
    <citation type="submission" date="2020-03" db="EMBL/GenBank/DDBJ databases">
        <title>Soil Listeria distribution.</title>
        <authorList>
            <person name="Liao J."/>
            <person name="Wiedmann M."/>
        </authorList>
    </citation>
    <scope>NUCLEOTIDE SEQUENCE [LARGE SCALE GENOMIC DNA]</scope>
    <source>
        <strain evidence="1 2">FSL L7-0360</strain>
    </source>
</reference>
<sequence>MLLINLRTQKPPPNLSEATSAEILGKDEYWSGVYDLYMSTGTESLTTEISACRFAEPMM</sequence>
<gene>
    <name evidence="1" type="ORF">HCB06_06935</name>
</gene>
<name>A0A7X0YLY2_9LIST</name>
<proteinExistence type="predicted"/>
<evidence type="ECO:0000313" key="2">
    <source>
        <dbReference type="Proteomes" id="UP000529446"/>
    </source>
</evidence>
<dbReference type="Proteomes" id="UP000529446">
    <property type="component" value="Unassembled WGS sequence"/>
</dbReference>
<protein>
    <submittedName>
        <fullName evidence="1">Uncharacterized protein</fullName>
    </submittedName>
</protein>
<dbReference type="RefSeq" id="WP_185535370.1">
    <property type="nucleotide sequence ID" value="NZ_JAARXI010000003.1"/>
</dbReference>